<comment type="caution">
    <text evidence="1">The sequence shown here is derived from an EMBL/GenBank/DDBJ whole genome shotgun (WGS) entry which is preliminary data.</text>
</comment>
<evidence type="ECO:0000313" key="2">
    <source>
        <dbReference type="Proteomes" id="UP000805649"/>
    </source>
</evidence>
<proteinExistence type="predicted"/>
<gene>
    <name evidence="1" type="ORF">CTRU02_202947</name>
</gene>
<evidence type="ECO:0000313" key="1">
    <source>
        <dbReference type="EMBL" id="KAL0940184.1"/>
    </source>
</evidence>
<protein>
    <submittedName>
        <fullName evidence="1">Uncharacterized protein</fullName>
    </submittedName>
</protein>
<sequence length="237" mass="25577">MAGLQGLEESGIRAFFCPSMTDDQYDDAEKGDLAHEARLAHVDALHRDNAAKASQLVRIGMSISHPGSVPFDETDAKIKFANQRGIFCCSHSGPIKSSVLSSGVMERADHGLMFPGHLYIHCTNLTDQELSLIGESGGKVLDTSSAVSPDLFGQMRLGLQLQQCLDSKVSHDDGKVVMKLDLTVRDAMIWATRNGVAALRLESEIGTLTPGKRADVVYVSDDRALTPSMNPMGTTVF</sequence>
<accession>A0ACC3Z7W4</accession>
<reference evidence="1 2" key="1">
    <citation type="journal article" date="2020" name="Phytopathology">
        <title>Genome Sequence Resources of Colletotrichum truncatum, C. plurivorum, C. musicola, and C. sojae: Four Species Pathogenic to Soybean (Glycine max).</title>
        <authorList>
            <person name="Rogerio F."/>
            <person name="Boufleur T.R."/>
            <person name="Ciampi-Guillardi M."/>
            <person name="Sukno S.A."/>
            <person name="Thon M.R."/>
            <person name="Massola Junior N.S."/>
            <person name="Baroncelli R."/>
        </authorList>
    </citation>
    <scope>NUCLEOTIDE SEQUENCE [LARGE SCALE GENOMIC DNA]</scope>
    <source>
        <strain evidence="1 2">CMES1059</strain>
    </source>
</reference>
<organism evidence="1 2">
    <name type="scientific">Colletotrichum truncatum</name>
    <name type="common">Anthracnose fungus</name>
    <name type="synonym">Colletotrichum capsici</name>
    <dbReference type="NCBI Taxonomy" id="5467"/>
    <lineage>
        <taxon>Eukaryota</taxon>
        <taxon>Fungi</taxon>
        <taxon>Dikarya</taxon>
        <taxon>Ascomycota</taxon>
        <taxon>Pezizomycotina</taxon>
        <taxon>Sordariomycetes</taxon>
        <taxon>Hypocreomycetidae</taxon>
        <taxon>Glomerellales</taxon>
        <taxon>Glomerellaceae</taxon>
        <taxon>Colletotrichum</taxon>
        <taxon>Colletotrichum truncatum species complex</taxon>
    </lineage>
</organism>
<dbReference type="Proteomes" id="UP000805649">
    <property type="component" value="Unassembled WGS sequence"/>
</dbReference>
<keyword evidence="2" id="KW-1185">Reference proteome</keyword>
<dbReference type="EMBL" id="VUJX02000002">
    <property type="protein sequence ID" value="KAL0940184.1"/>
    <property type="molecule type" value="Genomic_DNA"/>
</dbReference>
<name>A0ACC3Z7W4_COLTU</name>